<organism evidence="1 2">
    <name type="scientific">Mycolicibacterium fallax</name>
    <name type="common">Mycobacterium fallax</name>
    <dbReference type="NCBI Taxonomy" id="1793"/>
    <lineage>
        <taxon>Bacteria</taxon>
        <taxon>Bacillati</taxon>
        <taxon>Actinomycetota</taxon>
        <taxon>Actinomycetes</taxon>
        <taxon>Mycobacteriales</taxon>
        <taxon>Mycobacteriaceae</taxon>
        <taxon>Mycolicibacterium</taxon>
    </lineage>
</organism>
<dbReference type="STRING" id="1793.AWC04_08185"/>
<evidence type="ECO:0008006" key="3">
    <source>
        <dbReference type="Google" id="ProtNLM"/>
    </source>
</evidence>
<reference evidence="1 2" key="1">
    <citation type="submission" date="2016-01" db="EMBL/GenBank/DDBJ databases">
        <title>The new phylogeny of the genus Mycobacterium.</title>
        <authorList>
            <person name="Tarcisio F."/>
            <person name="Conor M."/>
            <person name="Antonella G."/>
            <person name="Elisabetta G."/>
            <person name="Giulia F.S."/>
            <person name="Sara T."/>
            <person name="Anna F."/>
            <person name="Clotilde B."/>
            <person name="Roberto B."/>
            <person name="Veronica D.S."/>
            <person name="Fabio R."/>
            <person name="Monica P."/>
            <person name="Olivier J."/>
            <person name="Enrico T."/>
            <person name="Nicola S."/>
        </authorList>
    </citation>
    <scope>NUCLEOTIDE SEQUENCE [LARGE SCALE GENOMIC DNA]</scope>
    <source>
        <strain evidence="1 2">DSM 44179</strain>
    </source>
</reference>
<dbReference type="AlphaFoldDB" id="A0A1X1RFI3"/>
<accession>A0A1X1RFI3</accession>
<protein>
    <recommendedName>
        <fullName evidence="3">Replication initiation protein</fullName>
    </recommendedName>
</protein>
<dbReference type="EMBL" id="LQOJ01000030">
    <property type="protein sequence ID" value="ORV04567.1"/>
    <property type="molecule type" value="Genomic_DNA"/>
</dbReference>
<name>A0A1X1RFI3_MYCFA</name>
<keyword evidence="2" id="KW-1185">Reference proteome</keyword>
<evidence type="ECO:0000313" key="2">
    <source>
        <dbReference type="Proteomes" id="UP000193484"/>
    </source>
</evidence>
<dbReference type="Proteomes" id="UP000193484">
    <property type="component" value="Unassembled WGS sequence"/>
</dbReference>
<dbReference type="Pfam" id="PF20199">
    <property type="entry name" value="RepSA"/>
    <property type="match status" value="1"/>
</dbReference>
<gene>
    <name evidence="1" type="ORF">AWC04_08185</name>
</gene>
<sequence>MAIHEPHDPHGGAPLCDECYDWEGAVVWNWWAPELWRRTVMALRRAIAAKLDVPEESLGESASLQYAKVAEFQTRGLVHFHALFRLDGPSGPGSPSPLDEAELAETFRRVINGVEYFAPAIDAEDTSRLIQWGTQIDIRPVRGAKGVDYQTDSLHAEQVAGYLAKYATKDVAELDHGQLRGPHLRQLEQTCKELATRGMAAGEDSPYLLLFKRNRTLGFRGHFSTKSRRYSITLGALRRARHRFQLLRADLERRGKPLDPTGLEERLLADEESSTLIVGAWAFQGSGWTRSGDRALALAAAARSREYAQWRAEQTRDAITQRKDRR</sequence>
<evidence type="ECO:0000313" key="1">
    <source>
        <dbReference type="EMBL" id="ORV04567.1"/>
    </source>
</evidence>
<proteinExistence type="predicted"/>
<dbReference type="InterPro" id="IPR046828">
    <property type="entry name" value="RepSA"/>
</dbReference>
<comment type="caution">
    <text evidence="1">The sequence shown here is derived from an EMBL/GenBank/DDBJ whole genome shotgun (WGS) entry which is preliminary data.</text>
</comment>